<organism evidence="1 2">
    <name type="scientific">Sphingobacterium siyangense</name>
    <dbReference type="NCBI Taxonomy" id="459529"/>
    <lineage>
        <taxon>Bacteria</taxon>
        <taxon>Pseudomonadati</taxon>
        <taxon>Bacteroidota</taxon>
        <taxon>Sphingobacteriia</taxon>
        <taxon>Sphingobacteriales</taxon>
        <taxon>Sphingobacteriaceae</taxon>
        <taxon>Sphingobacterium</taxon>
    </lineage>
</organism>
<reference evidence="1 2" key="1">
    <citation type="journal article" date="2015" name="Stand. Genomic Sci.">
        <title>Genomic Encyclopedia of Bacterial and Archaeal Type Strains, Phase III: the genomes of soil and plant-associated and newly described type strains.</title>
        <authorList>
            <person name="Whitman W.B."/>
            <person name="Woyke T."/>
            <person name="Klenk H.P."/>
            <person name="Zhou Y."/>
            <person name="Lilburn T.G."/>
            <person name="Beck B.J."/>
            <person name="De Vos P."/>
            <person name="Vandamme P."/>
            <person name="Eisen J.A."/>
            <person name="Garrity G."/>
            <person name="Hugenholtz P."/>
            <person name="Kyrpides N.C."/>
        </authorList>
    </citation>
    <scope>NUCLEOTIDE SEQUENCE [LARGE SCALE GENOMIC DNA]</scope>
    <source>
        <strain evidence="1 2">CGMCC 1.6855</strain>
    </source>
</reference>
<dbReference type="OrthoDB" id="1376077at2"/>
<evidence type="ECO:0000313" key="1">
    <source>
        <dbReference type="EMBL" id="TWI22204.1"/>
    </source>
</evidence>
<dbReference type="Proteomes" id="UP000315908">
    <property type="component" value="Unassembled WGS sequence"/>
</dbReference>
<comment type="caution">
    <text evidence="1">The sequence shown here is derived from an EMBL/GenBank/DDBJ whole genome shotgun (WGS) entry which is preliminary data.</text>
</comment>
<proteinExistence type="predicted"/>
<dbReference type="RefSeq" id="WP_145327645.1">
    <property type="nucleotide sequence ID" value="NZ_VLKR01000006.1"/>
</dbReference>
<dbReference type="AlphaFoldDB" id="A0A562MQK5"/>
<evidence type="ECO:0000313" key="2">
    <source>
        <dbReference type="Proteomes" id="UP000315908"/>
    </source>
</evidence>
<dbReference type="EMBL" id="VLKR01000006">
    <property type="protein sequence ID" value="TWI22204.1"/>
    <property type="molecule type" value="Genomic_DNA"/>
</dbReference>
<gene>
    <name evidence="1" type="ORF">IQ31_01609</name>
</gene>
<accession>A0A562MQK5</accession>
<sequence length="69" mass="7375">MALNKQELKSGIVSIVRDMQKRDADSVEEFAERLAGAIDTYVKGAKITYTSGLVAPNGAVTGTFNGKLE</sequence>
<protein>
    <submittedName>
        <fullName evidence="1">Uncharacterized protein</fullName>
    </submittedName>
</protein>
<name>A0A562MQK5_9SPHI</name>